<reference evidence="1 2" key="1">
    <citation type="submission" date="2015-01" db="EMBL/GenBank/DDBJ databases">
        <title>Desulfovibrio sp. JC271 draft genome sequence.</title>
        <authorList>
            <person name="Shivani Y."/>
            <person name="Subhash Y."/>
            <person name="Sasikala C."/>
            <person name="Ramana C.V."/>
        </authorList>
    </citation>
    <scope>NUCLEOTIDE SEQUENCE [LARGE SCALE GENOMIC DNA]</scope>
    <source>
        <strain evidence="1 2">JC271</strain>
    </source>
</reference>
<evidence type="ECO:0000313" key="1">
    <source>
        <dbReference type="EMBL" id="OBQ46042.1"/>
    </source>
</evidence>
<dbReference type="STRING" id="1560234.SP90_14840"/>
<accession>A0A1B7X9N3</accession>
<dbReference type="Proteomes" id="UP000091979">
    <property type="component" value="Unassembled WGS sequence"/>
</dbReference>
<sequence length="163" mass="18744">MLKKILPALGTEPIDRIHTISIIIRSFKGRKNVEAHLFRSDVPESELPSTILHQRIDTDTEKYALEPHLTGTLEDTQRMVLESFTEKERDTILRYLEQRYHTRLKSVSTAPLTFPVPQGTIPLASIPEGKSIGFIRFHAVPNYPLDFNFSGFYDLELHEPNMI</sequence>
<comment type="caution">
    <text evidence="1">The sequence shown here is derived from an EMBL/GenBank/DDBJ whole genome shotgun (WGS) entry which is preliminary data.</text>
</comment>
<proteinExistence type="predicted"/>
<dbReference type="EMBL" id="JXMS01000032">
    <property type="protein sequence ID" value="OBQ46042.1"/>
    <property type="molecule type" value="Genomic_DNA"/>
</dbReference>
<evidence type="ECO:0000313" key="2">
    <source>
        <dbReference type="Proteomes" id="UP000091979"/>
    </source>
</evidence>
<protein>
    <submittedName>
        <fullName evidence="1">Uncharacterized protein</fullName>
    </submittedName>
</protein>
<organism evidence="1 2">
    <name type="scientific">Halodesulfovibrio spirochaetisodalis</name>
    <dbReference type="NCBI Taxonomy" id="1560234"/>
    <lineage>
        <taxon>Bacteria</taxon>
        <taxon>Pseudomonadati</taxon>
        <taxon>Thermodesulfobacteriota</taxon>
        <taxon>Desulfovibrionia</taxon>
        <taxon>Desulfovibrionales</taxon>
        <taxon>Desulfovibrionaceae</taxon>
        <taxon>Halodesulfovibrio</taxon>
    </lineage>
</organism>
<dbReference type="AlphaFoldDB" id="A0A1B7X9N3"/>
<dbReference type="PATRIC" id="fig|1560234.3.peg.2247"/>
<name>A0A1B7X9N3_9BACT</name>
<dbReference type="OrthoDB" id="5470971at2"/>
<keyword evidence="2" id="KW-1185">Reference proteome</keyword>
<dbReference type="RefSeq" id="WP_066858023.1">
    <property type="nucleotide sequence ID" value="NZ_JXMS01000032.1"/>
</dbReference>
<gene>
    <name evidence="1" type="ORF">SP90_14840</name>
</gene>